<evidence type="ECO:0000256" key="1">
    <source>
        <dbReference type="SAM" id="Phobius"/>
    </source>
</evidence>
<dbReference type="EMBL" id="JANAVB010041619">
    <property type="protein sequence ID" value="KAJ6795951.1"/>
    <property type="molecule type" value="Genomic_DNA"/>
</dbReference>
<keyword evidence="3" id="KW-1185">Reference proteome</keyword>
<feature type="transmembrane region" description="Helical" evidence="1">
    <location>
        <begin position="12"/>
        <end position="32"/>
    </location>
</feature>
<proteinExistence type="predicted"/>
<gene>
    <name evidence="2" type="ORF">M6B38_224010</name>
</gene>
<name>A0AAX6DW67_IRIPA</name>
<feature type="transmembrane region" description="Helical" evidence="1">
    <location>
        <begin position="38"/>
        <end position="56"/>
    </location>
</feature>
<protein>
    <submittedName>
        <fullName evidence="2">Serine/arginine repetitive matrix protein 1</fullName>
    </submittedName>
</protein>
<sequence length="72" mass="8511">MLFCLVLWTSSKFIIILFSLLFCLYAILFLVLCNSSKFYYYSLFITILIIFIFPIVTSDLGCKYSILTEYTY</sequence>
<dbReference type="Proteomes" id="UP001140949">
    <property type="component" value="Unassembled WGS sequence"/>
</dbReference>
<evidence type="ECO:0000313" key="3">
    <source>
        <dbReference type="Proteomes" id="UP001140949"/>
    </source>
</evidence>
<reference evidence="2" key="2">
    <citation type="submission" date="2023-04" db="EMBL/GenBank/DDBJ databases">
        <authorList>
            <person name="Bruccoleri R.E."/>
            <person name="Oakeley E.J."/>
            <person name="Faust A.-M."/>
            <person name="Dessus-Babus S."/>
            <person name="Altorfer M."/>
            <person name="Burckhardt D."/>
            <person name="Oertli M."/>
            <person name="Naumann U."/>
            <person name="Petersen F."/>
            <person name="Wong J."/>
        </authorList>
    </citation>
    <scope>NUCLEOTIDE SEQUENCE</scope>
    <source>
        <strain evidence="2">GSM-AAB239-AS_SAM_17_03QT</strain>
        <tissue evidence="2">Leaf</tissue>
    </source>
</reference>
<comment type="caution">
    <text evidence="2">The sequence shown here is derived from an EMBL/GenBank/DDBJ whole genome shotgun (WGS) entry which is preliminary data.</text>
</comment>
<keyword evidence="1" id="KW-0812">Transmembrane</keyword>
<evidence type="ECO:0000313" key="2">
    <source>
        <dbReference type="EMBL" id="KAJ6795951.1"/>
    </source>
</evidence>
<organism evidence="2 3">
    <name type="scientific">Iris pallida</name>
    <name type="common">Sweet iris</name>
    <dbReference type="NCBI Taxonomy" id="29817"/>
    <lineage>
        <taxon>Eukaryota</taxon>
        <taxon>Viridiplantae</taxon>
        <taxon>Streptophyta</taxon>
        <taxon>Embryophyta</taxon>
        <taxon>Tracheophyta</taxon>
        <taxon>Spermatophyta</taxon>
        <taxon>Magnoliopsida</taxon>
        <taxon>Liliopsida</taxon>
        <taxon>Asparagales</taxon>
        <taxon>Iridaceae</taxon>
        <taxon>Iridoideae</taxon>
        <taxon>Irideae</taxon>
        <taxon>Iris</taxon>
    </lineage>
</organism>
<keyword evidence="1" id="KW-0472">Membrane</keyword>
<accession>A0AAX6DW67</accession>
<reference evidence="2" key="1">
    <citation type="journal article" date="2023" name="GigaByte">
        <title>Genome assembly of the bearded iris, Iris pallida Lam.</title>
        <authorList>
            <person name="Bruccoleri R.E."/>
            <person name="Oakeley E.J."/>
            <person name="Faust A.M.E."/>
            <person name="Altorfer M."/>
            <person name="Dessus-Babus S."/>
            <person name="Burckhardt D."/>
            <person name="Oertli M."/>
            <person name="Naumann U."/>
            <person name="Petersen F."/>
            <person name="Wong J."/>
        </authorList>
    </citation>
    <scope>NUCLEOTIDE SEQUENCE</scope>
    <source>
        <strain evidence="2">GSM-AAB239-AS_SAM_17_03QT</strain>
    </source>
</reference>
<dbReference type="AlphaFoldDB" id="A0AAX6DW67"/>
<keyword evidence="1" id="KW-1133">Transmembrane helix</keyword>